<proteinExistence type="predicted"/>
<dbReference type="KEGG" id="sfz:SFLOR_v1c06270"/>
<reference evidence="2 3" key="1">
    <citation type="submission" date="2017-12" db="EMBL/GenBank/DDBJ databases">
        <title>Complete genome sequence of Spiroplasma floricola 23-6 (ATCC 29989).</title>
        <authorList>
            <person name="Tsai Y.-M."/>
            <person name="Wu P.-S."/>
            <person name="Lo W.-S."/>
            <person name="Kuo C.-H."/>
        </authorList>
    </citation>
    <scope>NUCLEOTIDE SEQUENCE [LARGE SCALE GENOMIC DNA]</scope>
    <source>
        <strain evidence="2 3">23-6</strain>
    </source>
</reference>
<accession>A0A2K8SDY8</accession>
<name>A0A2K8SDY8_9MOLU</name>
<dbReference type="EMBL" id="CP025057">
    <property type="protein sequence ID" value="AUB31677.1"/>
    <property type="molecule type" value="Genomic_DNA"/>
</dbReference>
<evidence type="ECO:0000313" key="3">
    <source>
        <dbReference type="Proteomes" id="UP000231823"/>
    </source>
</evidence>
<dbReference type="Proteomes" id="UP000231823">
    <property type="component" value="Chromosome"/>
</dbReference>
<feature type="transmembrane region" description="Helical" evidence="1">
    <location>
        <begin position="29"/>
        <end position="56"/>
    </location>
</feature>
<dbReference type="AlphaFoldDB" id="A0A2K8SDY8"/>
<evidence type="ECO:0000256" key="1">
    <source>
        <dbReference type="SAM" id="Phobius"/>
    </source>
</evidence>
<keyword evidence="1" id="KW-1133">Transmembrane helix</keyword>
<dbReference type="OrthoDB" id="390341at2"/>
<protein>
    <submittedName>
        <fullName evidence="2">Uncharacterized protein</fullName>
    </submittedName>
</protein>
<feature type="transmembrane region" description="Helical" evidence="1">
    <location>
        <begin position="77"/>
        <end position="97"/>
    </location>
</feature>
<keyword evidence="3" id="KW-1185">Reference proteome</keyword>
<keyword evidence="1" id="KW-0812">Transmembrane</keyword>
<gene>
    <name evidence="2" type="ORF">SFLOR_v1c06270</name>
</gene>
<sequence length="100" mass="11750">MILFIISLVLTSIFVRLLIIHTLKIQMSWLWLGLAVVTGVIAVFVLFSMIQGFIFLKANKNWKEMQKVRKKSALDWKLFYFVFAAKLINFLILNMKIKLK</sequence>
<evidence type="ECO:0000313" key="2">
    <source>
        <dbReference type="EMBL" id="AUB31677.1"/>
    </source>
</evidence>
<organism evidence="2 3">
    <name type="scientific">Spiroplasma floricola 23-6</name>
    <dbReference type="NCBI Taxonomy" id="1336749"/>
    <lineage>
        <taxon>Bacteria</taxon>
        <taxon>Bacillati</taxon>
        <taxon>Mycoplasmatota</taxon>
        <taxon>Mollicutes</taxon>
        <taxon>Entomoplasmatales</taxon>
        <taxon>Spiroplasmataceae</taxon>
        <taxon>Spiroplasma</taxon>
    </lineage>
</organism>
<dbReference type="RefSeq" id="WP_100916655.1">
    <property type="nucleotide sequence ID" value="NZ_CP025057.1"/>
</dbReference>
<keyword evidence="1" id="KW-0472">Membrane</keyword>